<dbReference type="Proteomes" id="UP000200980">
    <property type="component" value="Unassembled WGS sequence"/>
</dbReference>
<feature type="domain" description="HTH cro/C1-type" evidence="3">
    <location>
        <begin position="16"/>
        <end position="70"/>
    </location>
</feature>
<dbReference type="GO" id="GO:0003700">
    <property type="term" value="F:DNA-binding transcription factor activity"/>
    <property type="evidence" value="ECO:0007669"/>
    <property type="project" value="TreeGrafter"/>
</dbReference>
<dbReference type="PANTHER" id="PTHR46797:SF1">
    <property type="entry name" value="METHYLPHOSPHONATE SYNTHASE"/>
    <property type="match status" value="1"/>
</dbReference>
<dbReference type="GO" id="GO:0003677">
    <property type="term" value="F:DNA binding"/>
    <property type="evidence" value="ECO:0007669"/>
    <property type="project" value="UniProtKB-KW"/>
</dbReference>
<dbReference type="InterPro" id="IPR010982">
    <property type="entry name" value="Lambda_DNA-bd_dom_sf"/>
</dbReference>
<dbReference type="GO" id="GO:0005829">
    <property type="term" value="C:cytosol"/>
    <property type="evidence" value="ECO:0007669"/>
    <property type="project" value="TreeGrafter"/>
</dbReference>
<dbReference type="AlphaFoldDB" id="A0A1S8GP45"/>
<evidence type="ECO:0000256" key="2">
    <source>
        <dbReference type="SAM" id="MobiDB-lite"/>
    </source>
</evidence>
<evidence type="ECO:0000313" key="5">
    <source>
        <dbReference type="Proteomes" id="UP000200980"/>
    </source>
</evidence>
<dbReference type="STRING" id="1539051.AL01_06845"/>
<keyword evidence="1" id="KW-0238">DNA-binding</keyword>
<evidence type="ECO:0000313" key="4">
    <source>
        <dbReference type="EMBL" id="OOL17696.1"/>
    </source>
</evidence>
<dbReference type="SUPFAM" id="SSF47413">
    <property type="entry name" value="lambda repressor-like DNA-binding domains"/>
    <property type="match status" value="1"/>
</dbReference>
<dbReference type="Gene3D" id="1.10.260.40">
    <property type="entry name" value="lambda repressor-like DNA-binding domains"/>
    <property type="match status" value="1"/>
</dbReference>
<dbReference type="PANTHER" id="PTHR46797">
    <property type="entry name" value="HTH-TYPE TRANSCRIPTIONAL REGULATOR"/>
    <property type="match status" value="1"/>
</dbReference>
<dbReference type="OrthoDB" id="9797172at2"/>
<dbReference type="InterPro" id="IPR001387">
    <property type="entry name" value="Cro/C1-type_HTH"/>
</dbReference>
<name>A0A1S8GP45_9PROT</name>
<comment type="caution">
    <text evidence="4">The sequence shown here is derived from an EMBL/GenBank/DDBJ whole genome shotgun (WGS) entry which is preliminary data.</text>
</comment>
<proteinExistence type="predicted"/>
<sequence length="155" mass="17645">MTELASFVDAHVGRRIRLLRGLRKYSQEKLAKALGITFQQVQKYERGVNRVGAGRLYELAQILEVPVGFFFDELEGFGSSDVRMGRLHERQAPFQKSKGSSEKTSSETPDKKDGGIELLMLPETLELARAYYSISDEKIRQQLMNFIRDVAERSS</sequence>
<dbReference type="EMBL" id="JATM01000004">
    <property type="protein sequence ID" value="OOL17696.1"/>
    <property type="molecule type" value="Genomic_DNA"/>
</dbReference>
<dbReference type="SMART" id="SM00530">
    <property type="entry name" value="HTH_XRE"/>
    <property type="match status" value="1"/>
</dbReference>
<dbReference type="InterPro" id="IPR050807">
    <property type="entry name" value="TransReg_Diox_bact_type"/>
</dbReference>
<dbReference type="PROSITE" id="PS50943">
    <property type="entry name" value="HTH_CROC1"/>
    <property type="match status" value="1"/>
</dbReference>
<dbReference type="CDD" id="cd00093">
    <property type="entry name" value="HTH_XRE"/>
    <property type="match status" value="1"/>
</dbReference>
<evidence type="ECO:0000256" key="1">
    <source>
        <dbReference type="ARBA" id="ARBA00023125"/>
    </source>
</evidence>
<protein>
    <recommendedName>
        <fullName evidence="3">HTH cro/C1-type domain-containing protein</fullName>
    </recommendedName>
</protein>
<gene>
    <name evidence="4" type="ORF">AL01_06845</name>
</gene>
<organism evidence="4 5">
    <name type="scientific">Bombella intestini</name>
    <dbReference type="NCBI Taxonomy" id="1539051"/>
    <lineage>
        <taxon>Bacteria</taxon>
        <taxon>Pseudomonadati</taxon>
        <taxon>Pseudomonadota</taxon>
        <taxon>Alphaproteobacteria</taxon>
        <taxon>Acetobacterales</taxon>
        <taxon>Acetobacteraceae</taxon>
        <taxon>Bombella</taxon>
    </lineage>
</organism>
<feature type="compositionally biased region" description="Basic and acidic residues" evidence="2">
    <location>
        <begin position="99"/>
        <end position="115"/>
    </location>
</feature>
<accession>A0A1S8GP45</accession>
<feature type="region of interest" description="Disordered" evidence="2">
    <location>
        <begin position="88"/>
        <end position="115"/>
    </location>
</feature>
<evidence type="ECO:0000259" key="3">
    <source>
        <dbReference type="PROSITE" id="PS50943"/>
    </source>
</evidence>
<dbReference type="Pfam" id="PF01381">
    <property type="entry name" value="HTH_3"/>
    <property type="match status" value="1"/>
</dbReference>
<reference evidence="4 5" key="1">
    <citation type="journal article" date="2016" name="PLoS ONE">
        <title>Whole-Genome Sequence Analysis of Bombella intestini LMG 28161T, a Novel Acetic Acid Bacterium Isolated from the Crop of a Red-Tailed Bumble Bee, Bombus lapidarius.</title>
        <authorList>
            <person name="Li L."/>
            <person name="Illeghems K."/>
            <person name="Van Kerrebroeck S."/>
            <person name="Borremans W."/>
            <person name="Cleenwerck I."/>
            <person name="Smagghe G."/>
            <person name="De Vuyst L."/>
            <person name="Vandamme P."/>
        </authorList>
    </citation>
    <scope>NUCLEOTIDE SEQUENCE [LARGE SCALE GENOMIC DNA]</scope>
    <source>
        <strain evidence="4 5">R-52487</strain>
    </source>
</reference>
<keyword evidence="5" id="KW-1185">Reference proteome</keyword>
<dbReference type="RefSeq" id="WP_077396696.1">
    <property type="nucleotide sequence ID" value="NZ_JATM01000004.1"/>
</dbReference>